<keyword evidence="5" id="KW-1185">Reference proteome</keyword>
<dbReference type="AlphaFoldDB" id="A0A3S3S0D8"/>
<dbReference type="InterPro" id="IPR001810">
    <property type="entry name" value="F-box_dom"/>
</dbReference>
<reference evidence="2" key="2">
    <citation type="submission" date="2018-11" db="EMBL/GenBank/DDBJ databases">
        <title>Trombidioid mite genomics.</title>
        <authorList>
            <person name="Dong X."/>
        </authorList>
    </citation>
    <scope>NUCLEOTIDE SEQUENCE</scope>
    <source>
        <strain evidence="2">UoL-WK</strain>
    </source>
</reference>
<organism evidence="2 5">
    <name type="scientific">Dinothrombium tinctorium</name>
    <dbReference type="NCBI Taxonomy" id="1965070"/>
    <lineage>
        <taxon>Eukaryota</taxon>
        <taxon>Metazoa</taxon>
        <taxon>Ecdysozoa</taxon>
        <taxon>Arthropoda</taxon>
        <taxon>Chelicerata</taxon>
        <taxon>Arachnida</taxon>
        <taxon>Acari</taxon>
        <taxon>Acariformes</taxon>
        <taxon>Trombidiformes</taxon>
        <taxon>Prostigmata</taxon>
        <taxon>Anystina</taxon>
        <taxon>Parasitengona</taxon>
        <taxon>Trombidioidea</taxon>
        <taxon>Trombidiidae</taxon>
        <taxon>Dinothrombium</taxon>
    </lineage>
</organism>
<dbReference type="InterPro" id="IPR032675">
    <property type="entry name" value="LRR_dom_sf"/>
</dbReference>
<feature type="domain" description="F-box" evidence="1">
    <location>
        <begin position="20"/>
        <end position="57"/>
    </location>
</feature>
<dbReference type="Gene3D" id="3.80.10.10">
    <property type="entry name" value="Ribonuclease Inhibitor"/>
    <property type="match status" value="1"/>
</dbReference>
<gene>
    <name evidence="4" type="ORF">B4U79_17443</name>
    <name evidence="3" type="ORF">B4U79_17755</name>
    <name evidence="2" type="ORF">B4U79_17756</name>
</gene>
<reference evidence="2 5" key="1">
    <citation type="journal article" date="2018" name="Gigascience">
        <title>Genomes of trombidid mites reveal novel predicted allergens and laterally-transferred genes associated with secondary metabolism.</title>
        <authorList>
            <person name="Dong X."/>
            <person name="Chaisiri K."/>
            <person name="Xia D."/>
            <person name="Armstrong S.D."/>
            <person name="Fang Y."/>
            <person name="Donnelly M.J."/>
            <person name="Kadowaki T."/>
            <person name="McGarry J.W."/>
            <person name="Darby A.C."/>
            <person name="Makepeace B.L."/>
        </authorList>
    </citation>
    <scope>NUCLEOTIDE SEQUENCE [LARGE SCALE GENOMIC DNA]</scope>
    <source>
        <strain evidence="2">UoL-WK</strain>
    </source>
</reference>
<protein>
    <recommendedName>
        <fullName evidence="1">F-box domain-containing protein</fullName>
    </recommendedName>
</protein>
<dbReference type="SUPFAM" id="SSF52047">
    <property type="entry name" value="RNI-like"/>
    <property type="match status" value="1"/>
</dbReference>
<dbReference type="EMBL" id="NCKU01002888">
    <property type="protein sequence ID" value="RWS08608.1"/>
    <property type="molecule type" value="Genomic_DNA"/>
</dbReference>
<evidence type="ECO:0000313" key="2">
    <source>
        <dbReference type="EMBL" id="RWS08608.1"/>
    </source>
</evidence>
<dbReference type="EMBL" id="NCKU01001269">
    <property type="protein sequence ID" value="RWS12580.1"/>
    <property type="molecule type" value="Genomic_DNA"/>
</dbReference>
<sequence length="445" mass="52115">MSSNKGETNFSSDLQLSECFSKLCSDEIMSVFSYLDKNDLLNLRLVSQPLKTISEECLKKRADRLPSLRSFKKLDKVEFLTQFYSHLTSVKIDAWKGTSEQFLKFLSILKRNLLIKHLTIIDGFTDEDYINVGRMLPGLKSLEINVQFSNDITSDGFFKMLKQLSKLKRLTATKREYLEFRNEYRYSIPESLTIFNLYNIDVDELNFLLDLKADVLEKLCYVRLRYTRRNLLKFEDIDFQASGEKIFKCKNLKQLTFLAPSASITNLSSIDCKYLTSLNLAVYEITFEPSCPKLEYVKKLVLELGKSCDTRMARLLSLFPALESLFIQDITFKSVVQTCREISKFHHLKHLALNQIFAMHQNVNHLYDVIKSPPQCTKFSIDFDRRTDDQLKELLDLFEEIARKHSYHQVTVKIYRNESMPTPESKNLKFFTLPCDIMRFQRLTF</sequence>
<dbReference type="EMBL" id="NCKU01002876">
    <property type="protein sequence ID" value="RWS08629.1"/>
    <property type="molecule type" value="Genomic_DNA"/>
</dbReference>
<dbReference type="Pfam" id="PF00646">
    <property type="entry name" value="F-box"/>
    <property type="match status" value="1"/>
</dbReference>
<evidence type="ECO:0000313" key="4">
    <source>
        <dbReference type="EMBL" id="RWS12580.1"/>
    </source>
</evidence>
<dbReference type="Proteomes" id="UP000285301">
    <property type="component" value="Unassembled WGS sequence"/>
</dbReference>
<name>A0A3S3S0D8_9ACAR</name>
<comment type="caution">
    <text evidence="2">The sequence shown here is derived from an EMBL/GenBank/DDBJ whole genome shotgun (WGS) entry which is preliminary data.</text>
</comment>
<evidence type="ECO:0000313" key="3">
    <source>
        <dbReference type="EMBL" id="RWS08629.1"/>
    </source>
</evidence>
<proteinExistence type="predicted"/>
<dbReference type="OrthoDB" id="2338606at2759"/>
<evidence type="ECO:0000259" key="1">
    <source>
        <dbReference type="Pfam" id="PF00646"/>
    </source>
</evidence>
<evidence type="ECO:0000313" key="5">
    <source>
        <dbReference type="Proteomes" id="UP000285301"/>
    </source>
</evidence>
<accession>A0A3S3S0D8</accession>